<keyword evidence="2 4" id="KW-0863">Zinc-finger</keyword>
<proteinExistence type="predicted"/>
<dbReference type="SMART" id="SM00249">
    <property type="entry name" value="PHD"/>
    <property type="match status" value="1"/>
</dbReference>
<dbReference type="InterPro" id="IPR013083">
    <property type="entry name" value="Znf_RING/FYVE/PHD"/>
</dbReference>
<dbReference type="Gene3D" id="3.30.40.10">
    <property type="entry name" value="Zinc/RING finger domain, C3HC4 (zinc finger)"/>
    <property type="match status" value="2"/>
</dbReference>
<keyword evidence="9" id="KW-1185">Reference proteome</keyword>
<evidence type="ECO:0000256" key="2">
    <source>
        <dbReference type="ARBA" id="ARBA00022771"/>
    </source>
</evidence>
<dbReference type="SMART" id="SM00184">
    <property type="entry name" value="RING"/>
    <property type="match status" value="2"/>
</dbReference>
<protein>
    <recommendedName>
        <fullName evidence="10">RING-type domain-containing protein</fullName>
    </recommendedName>
</protein>
<feature type="compositionally biased region" description="Polar residues" evidence="5">
    <location>
        <begin position="489"/>
        <end position="500"/>
    </location>
</feature>
<evidence type="ECO:0000313" key="9">
    <source>
        <dbReference type="Proteomes" id="UP000800041"/>
    </source>
</evidence>
<dbReference type="PROSITE" id="PS50089">
    <property type="entry name" value="ZF_RING_2"/>
    <property type="match status" value="1"/>
</dbReference>
<feature type="compositionally biased region" description="Basic residues" evidence="5">
    <location>
        <begin position="197"/>
        <end position="215"/>
    </location>
</feature>
<feature type="compositionally biased region" description="Polar residues" evidence="5">
    <location>
        <begin position="425"/>
        <end position="436"/>
    </location>
</feature>
<reference evidence="8" key="1">
    <citation type="journal article" date="2020" name="Stud. Mycol.">
        <title>101 Dothideomycetes genomes: a test case for predicting lifestyles and emergence of pathogens.</title>
        <authorList>
            <person name="Haridas S."/>
            <person name="Albert R."/>
            <person name="Binder M."/>
            <person name="Bloem J."/>
            <person name="Labutti K."/>
            <person name="Salamov A."/>
            <person name="Andreopoulos B."/>
            <person name="Baker S."/>
            <person name="Barry K."/>
            <person name="Bills G."/>
            <person name="Bluhm B."/>
            <person name="Cannon C."/>
            <person name="Castanera R."/>
            <person name="Culley D."/>
            <person name="Daum C."/>
            <person name="Ezra D."/>
            <person name="Gonzalez J."/>
            <person name="Henrissat B."/>
            <person name="Kuo A."/>
            <person name="Liang C."/>
            <person name="Lipzen A."/>
            <person name="Lutzoni F."/>
            <person name="Magnuson J."/>
            <person name="Mondo S."/>
            <person name="Nolan M."/>
            <person name="Ohm R."/>
            <person name="Pangilinan J."/>
            <person name="Park H.-J."/>
            <person name="Ramirez L."/>
            <person name="Alfaro M."/>
            <person name="Sun H."/>
            <person name="Tritt A."/>
            <person name="Yoshinaga Y."/>
            <person name="Zwiers L.-H."/>
            <person name="Turgeon B."/>
            <person name="Goodwin S."/>
            <person name="Spatafora J."/>
            <person name="Crous P."/>
            <person name="Grigoriev I."/>
        </authorList>
    </citation>
    <scope>NUCLEOTIDE SEQUENCE</scope>
    <source>
        <strain evidence="8">CBS 113979</strain>
    </source>
</reference>
<dbReference type="InterPro" id="IPR001965">
    <property type="entry name" value="Znf_PHD"/>
</dbReference>
<evidence type="ECO:0000259" key="7">
    <source>
        <dbReference type="PROSITE" id="PS50089"/>
    </source>
</evidence>
<keyword evidence="1" id="KW-0479">Metal-binding</keyword>
<feature type="compositionally biased region" description="Pro residues" evidence="5">
    <location>
        <begin position="441"/>
        <end position="454"/>
    </location>
</feature>
<evidence type="ECO:0000256" key="4">
    <source>
        <dbReference type="PROSITE-ProRule" id="PRU00175"/>
    </source>
</evidence>
<evidence type="ECO:0000256" key="5">
    <source>
        <dbReference type="SAM" id="MobiDB-lite"/>
    </source>
</evidence>
<dbReference type="Pfam" id="PF13639">
    <property type="entry name" value="zf-RING_2"/>
    <property type="match status" value="1"/>
</dbReference>
<dbReference type="PANTHER" id="PTHR12618">
    <property type="entry name" value="PHD AND RING FINGER DOMAIN-CONTAINING PROTEIN 1"/>
    <property type="match status" value="1"/>
</dbReference>
<evidence type="ECO:0000259" key="6">
    <source>
        <dbReference type="PROSITE" id="PS50016"/>
    </source>
</evidence>
<dbReference type="AlphaFoldDB" id="A0A6G1HCV5"/>
<sequence>MADSCIVCLASLQTSDDATAAVEVASPAAVEHAGEDPDRVTTPTTNQVSDANHNDSDLLANLVPCGHILHDECLKPWVERANSCPMCRLSFNVVELTRVVGGPIISSYAVQDKRQVADLDPSMIIDDDEADEDDEFPSFDTEPCLVCEDYGNEARLLLCDGCPHTCHVFCAGLEEVPRGDFFCFECRENPFQARSSTTRRTRRTQGGRLAQPRRRQNNDHTQAWNRIWASVQTGFGLDLDFPFDEDIGDTNRRRAEEQQRREFEVWEQRLNVASRQGAGHVFRQTAPSIIQQPQPESQDEIRAWNAFDKARELEEDPTANAPNPRKRKSPTASPAEPEKEPERKLKRPRTRRPQELAETAEVLGESSRTAPLTRPVATAHSRRPREDSDASPFLLSLLKEVETHPLAPRPHNSNGYDSAREGSSSRDASPAASNHATPRSTTPPPHSPLRPSSPPLTSTLSPSSANYEFAEYSPFSPAVQEVPDRSRSLQRVPSIRQNNHQRAQQGSPQSSPQTSPARSTMSYSTKEEIQKMVRVELRPHYRKQDITSDEYTDICRDISRKLYDLIGDASSLEQAEDRARWARVAGQEVEKATRALKSRKEANGL</sequence>
<dbReference type="GO" id="GO:0008270">
    <property type="term" value="F:zinc ion binding"/>
    <property type="evidence" value="ECO:0007669"/>
    <property type="project" value="UniProtKB-KW"/>
</dbReference>
<accession>A0A6G1HCV5</accession>
<evidence type="ECO:0000256" key="1">
    <source>
        <dbReference type="ARBA" id="ARBA00022723"/>
    </source>
</evidence>
<gene>
    <name evidence="8" type="ORF">K402DRAFT_389186</name>
</gene>
<keyword evidence="3" id="KW-0862">Zinc</keyword>
<evidence type="ECO:0008006" key="10">
    <source>
        <dbReference type="Google" id="ProtNLM"/>
    </source>
</evidence>
<feature type="compositionally biased region" description="Low complexity" evidence="5">
    <location>
        <begin position="455"/>
        <end position="464"/>
    </location>
</feature>
<feature type="domain" description="RING-type" evidence="7">
    <location>
        <begin position="5"/>
        <end position="88"/>
    </location>
</feature>
<name>A0A6G1HCV5_9PEZI</name>
<dbReference type="OrthoDB" id="8062037at2759"/>
<dbReference type="PANTHER" id="PTHR12618:SF20">
    <property type="entry name" value="PHD AND RING FINGER DOMAIN-CONTAINING PROTEIN 1"/>
    <property type="match status" value="1"/>
</dbReference>
<dbReference type="InterPro" id="IPR047157">
    <property type="entry name" value="PHRF1/Atg35"/>
</dbReference>
<dbReference type="Proteomes" id="UP000800041">
    <property type="component" value="Unassembled WGS sequence"/>
</dbReference>
<feature type="region of interest" description="Disordered" evidence="5">
    <location>
        <begin position="194"/>
        <end position="221"/>
    </location>
</feature>
<dbReference type="SUPFAM" id="SSF57903">
    <property type="entry name" value="FYVE/PHD zinc finger"/>
    <property type="match status" value="1"/>
</dbReference>
<dbReference type="EMBL" id="ML977140">
    <property type="protein sequence ID" value="KAF1990985.1"/>
    <property type="molecule type" value="Genomic_DNA"/>
</dbReference>
<dbReference type="SUPFAM" id="SSF57850">
    <property type="entry name" value="RING/U-box"/>
    <property type="match status" value="1"/>
</dbReference>
<evidence type="ECO:0000256" key="3">
    <source>
        <dbReference type="ARBA" id="ARBA00022833"/>
    </source>
</evidence>
<feature type="compositionally biased region" description="Low complexity" evidence="5">
    <location>
        <begin position="501"/>
        <end position="520"/>
    </location>
</feature>
<dbReference type="InterPro" id="IPR019787">
    <property type="entry name" value="Znf_PHD-finger"/>
</dbReference>
<dbReference type="InterPro" id="IPR011011">
    <property type="entry name" value="Znf_FYVE_PHD"/>
</dbReference>
<dbReference type="PROSITE" id="PS50016">
    <property type="entry name" value="ZF_PHD_2"/>
    <property type="match status" value="1"/>
</dbReference>
<dbReference type="Pfam" id="PF00628">
    <property type="entry name" value="PHD"/>
    <property type="match status" value="1"/>
</dbReference>
<feature type="region of interest" description="Disordered" evidence="5">
    <location>
        <begin position="314"/>
        <end position="526"/>
    </location>
</feature>
<feature type="domain" description="PHD-type" evidence="6">
    <location>
        <begin position="141"/>
        <end position="189"/>
    </location>
</feature>
<organism evidence="8 9">
    <name type="scientific">Aulographum hederae CBS 113979</name>
    <dbReference type="NCBI Taxonomy" id="1176131"/>
    <lineage>
        <taxon>Eukaryota</taxon>
        <taxon>Fungi</taxon>
        <taxon>Dikarya</taxon>
        <taxon>Ascomycota</taxon>
        <taxon>Pezizomycotina</taxon>
        <taxon>Dothideomycetes</taxon>
        <taxon>Pleosporomycetidae</taxon>
        <taxon>Aulographales</taxon>
        <taxon>Aulographaceae</taxon>
    </lineage>
</organism>
<evidence type="ECO:0000313" key="8">
    <source>
        <dbReference type="EMBL" id="KAF1990985.1"/>
    </source>
</evidence>
<dbReference type="InterPro" id="IPR001841">
    <property type="entry name" value="Znf_RING"/>
</dbReference>